<accession>A0ABT3B4B1</accession>
<proteinExistence type="predicted"/>
<dbReference type="SUPFAM" id="SSF160631">
    <property type="entry name" value="SMI1/KNR4-like"/>
    <property type="match status" value="1"/>
</dbReference>
<dbReference type="EMBL" id="JAOWRF010000317">
    <property type="protein sequence ID" value="MCV3216215.1"/>
    <property type="molecule type" value="Genomic_DNA"/>
</dbReference>
<dbReference type="InterPro" id="IPR037883">
    <property type="entry name" value="Knr4/Smi1-like_sf"/>
</dbReference>
<gene>
    <name evidence="1" type="ORF">OGM63_22330</name>
</gene>
<reference evidence="1 2" key="1">
    <citation type="submission" date="2022-10" db="EMBL/GenBank/DDBJ databases">
        <title>Identification of biosynthetic pathway for the production of the potent trypsin inhibitor radiosumin.</title>
        <authorList>
            <person name="Fewer D.P."/>
            <person name="Delbaje E."/>
            <person name="Ouyang X."/>
            <person name="Agostino P.D."/>
            <person name="Wahlsten M."/>
            <person name="Jokela J."/>
            <person name="Permi P."/>
            <person name="Haapaniemi E."/>
            <person name="Koistinen H."/>
        </authorList>
    </citation>
    <scope>NUCLEOTIDE SEQUENCE [LARGE SCALE GENOMIC DNA]</scope>
    <source>
        <strain evidence="1 2">NIES-515</strain>
    </source>
</reference>
<dbReference type="Proteomes" id="UP001526143">
    <property type="component" value="Unassembled WGS sequence"/>
</dbReference>
<keyword evidence="2" id="KW-1185">Reference proteome</keyword>
<name>A0ABT3B4B1_9CYAN</name>
<evidence type="ECO:0000313" key="2">
    <source>
        <dbReference type="Proteomes" id="UP001526143"/>
    </source>
</evidence>
<dbReference type="RefSeq" id="WP_263747856.1">
    <property type="nucleotide sequence ID" value="NZ_JAOWRF010000317.1"/>
</dbReference>
<sequence length="108" mass="12435">MYLDKFKARFVELSSIYLKKITPCTKEEVSYLEEQLLLSLPLAYKEFLFWGGHSAGGLMKGSDCFFQNLLLNQETAKEILIEDKFTYPLNKMAKIKNNLTLEGWTADA</sequence>
<organism evidence="1 2">
    <name type="scientific">Plectonema radiosum NIES-515</name>
    <dbReference type="NCBI Taxonomy" id="2986073"/>
    <lineage>
        <taxon>Bacteria</taxon>
        <taxon>Bacillati</taxon>
        <taxon>Cyanobacteriota</taxon>
        <taxon>Cyanophyceae</taxon>
        <taxon>Oscillatoriophycideae</taxon>
        <taxon>Oscillatoriales</taxon>
        <taxon>Microcoleaceae</taxon>
        <taxon>Plectonema</taxon>
    </lineage>
</organism>
<protein>
    <submittedName>
        <fullName evidence="1">SMI1/KNR4 family protein</fullName>
    </submittedName>
</protein>
<evidence type="ECO:0000313" key="1">
    <source>
        <dbReference type="EMBL" id="MCV3216215.1"/>
    </source>
</evidence>
<comment type="caution">
    <text evidence="1">The sequence shown here is derived from an EMBL/GenBank/DDBJ whole genome shotgun (WGS) entry which is preliminary data.</text>
</comment>